<dbReference type="InterPro" id="IPR027056">
    <property type="entry name" value="Gluconate_2DH_su3"/>
</dbReference>
<dbReference type="InterPro" id="IPR006311">
    <property type="entry name" value="TAT_signal"/>
</dbReference>
<dbReference type="EMBL" id="JAHXZN010000003">
    <property type="protein sequence ID" value="MBW6531355.1"/>
    <property type="molecule type" value="Genomic_DNA"/>
</dbReference>
<proteinExistence type="predicted"/>
<accession>A0ABS7BP26</accession>
<feature type="chain" id="PRO_5046781776" evidence="1">
    <location>
        <begin position="28"/>
        <end position="234"/>
    </location>
</feature>
<reference evidence="2 3" key="1">
    <citation type="submission" date="2021-07" db="EMBL/GenBank/DDBJ databases">
        <title>Sphingomonas sp.</title>
        <authorList>
            <person name="Feng G."/>
            <person name="Li J."/>
            <person name="Pan M."/>
        </authorList>
    </citation>
    <scope>NUCLEOTIDE SEQUENCE [LARGE SCALE GENOMIC DNA]</scope>
    <source>
        <strain evidence="2 3">RRHST34</strain>
    </source>
</reference>
<keyword evidence="3" id="KW-1185">Reference proteome</keyword>
<dbReference type="PROSITE" id="PS51318">
    <property type="entry name" value="TAT"/>
    <property type="match status" value="1"/>
</dbReference>
<name>A0ABS7BP26_9SPHN</name>
<dbReference type="RefSeq" id="WP_219748746.1">
    <property type="nucleotide sequence ID" value="NZ_JAHXZN010000003.1"/>
</dbReference>
<dbReference type="Proteomes" id="UP000759103">
    <property type="component" value="Unassembled WGS sequence"/>
</dbReference>
<comment type="caution">
    <text evidence="2">The sequence shown here is derived from an EMBL/GenBank/DDBJ whole genome shotgun (WGS) entry which is preliminary data.</text>
</comment>
<feature type="signal peptide" evidence="1">
    <location>
        <begin position="1"/>
        <end position="27"/>
    </location>
</feature>
<gene>
    <name evidence="2" type="ORF">KZ820_11480</name>
</gene>
<evidence type="ECO:0000313" key="3">
    <source>
        <dbReference type="Proteomes" id="UP000759103"/>
    </source>
</evidence>
<keyword evidence="1" id="KW-0732">Signal</keyword>
<protein>
    <submittedName>
        <fullName evidence="2">Gluconate 2-dehydrogenase subunit 3 family protein</fullName>
    </submittedName>
</protein>
<evidence type="ECO:0000313" key="2">
    <source>
        <dbReference type="EMBL" id="MBW6531355.1"/>
    </source>
</evidence>
<dbReference type="Pfam" id="PF13618">
    <property type="entry name" value="Gluconate_2-dh3"/>
    <property type="match status" value="1"/>
</dbReference>
<sequence>MTLSRRTTLQWLAAAAALPLFEPPALAQAGAAAVAPPFAVVDWPALPAAKPAPGYGRDPKLMEPSVPWPLTLDRAQRATLDLLGDLILPPDGDAPGAGKLGVAAFVDEWVSAPYPVQRADRERILPGLAWLDAQSRALGGRSFVALAPAQRTTLMDALTVATPAPRMVAPVAFMDKLRYLFVTGYYSLPEGKADMGYIGDQPTEGPYPGPTPEALAHLDRVLGELKLSPAVARS</sequence>
<evidence type="ECO:0000256" key="1">
    <source>
        <dbReference type="SAM" id="SignalP"/>
    </source>
</evidence>
<organism evidence="2 3">
    <name type="scientific">Sphingomonas citri</name>
    <dbReference type="NCBI Taxonomy" id="2862499"/>
    <lineage>
        <taxon>Bacteria</taxon>
        <taxon>Pseudomonadati</taxon>
        <taxon>Pseudomonadota</taxon>
        <taxon>Alphaproteobacteria</taxon>
        <taxon>Sphingomonadales</taxon>
        <taxon>Sphingomonadaceae</taxon>
        <taxon>Sphingomonas</taxon>
    </lineage>
</organism>